<keyword evidence="4" id="KW-1185">Reference proteome</keyword>
<name>A0A9P9AWA2_9HYPO</name>
<feature type="region of interest" description="Disordered" evidence="1">
    <location>
        <begin position="807"/>
        <end position="851"/>
    </location>
</feature>
<gene>
    <name evidence="3" type="ORF">B0T10DRAFT_126972</name>
</gene>
<feature type="region of interest" description="Disordered" evidence="1">
    <location>
        <begin position="874"/>
        <end position="940"/>
    </location>
</feature>
<evidence type="ECO:0000256" key="1">
    <source>
        <dbReference type="SAM" id="MobiDB-lite"/>
    </source>
</evidence>
<dbReference type="Pfam" id="PF00621">
    <property type="entry name" value="RhoGEF"/>
    <property type="match status" value="1"/>
</dbReference>
<organism evidence="3 4">
    <name type="scientific">Thelonectria olida</name>
    <dbReference type="NCBI Taxonomy" id="1576542"/>
    <lineage>
        <taxon>Eukaryota</taxon>
        <taxon>Fungi</taxon>
        <taxon>Dikarya</taxon>
        <taxon>Ascomycota</taxon>
        <taxon>Pezizomycotina</taxon>
        <taxon>Sordariomycetes</taxon>
        <taxon>Hypocreomycetidae</taxon>
        <taxon>Hypocreales</taxon>
        <taxon>Nectriaceae</taxon>
        <taxon>Thelonectria</taxon>
    </lineage>
</organism>
<accession>A0A9P9AWA2</accession>
<dbReference type="OrthoDB" id="8059989at2759"/>
<dbReference type="AlphaFoldDB" id="A0A9P9AWA2"/>
<feature type="region of interest" description="Disordered" evidence="1">
    <location>
        <begin position="193"/>
        <end position="223"/>
    </location>
</feature>
<feature type="compositionally biased region" description="Polar residues" evidence="1">
    <location>
        <begin position="874"/>
        <end position="894"/>
    </location>
</feature>
<evidence type="ECO:0000313" key="3">
    <source>
        <dbReference type="EMBL" id="KAH6899016.1"/>
    </source>
</evidence>
<dbReference type="InterPro" id="IPR035899">
    <property type="entry name" value="DBL_dom_sf"/>
</dbReference>
<reference evidence="3 4" key="1">
    <citation type="journal article" date="2021" name="Nat. Commun.">
        <title>Genetic determinants of endophytism in the Arabidopsis root mycobiome.</title>
        <authorList>
            <person name="Mesny F."/>
            <person name="Miyauchi S."/>
            <person name="Thiergart T."/>
            <person name="Pickel B."/>
            <person name="Atanasova L."/>
            <person name="Karlsson M."/>
            <person name="Huettel B."/>
            <person name="Barry K.W."/>
            <person name="Haridas S."/>
            <person name="Chen C."/>
            <person name="Bauer D."/>
            <person name="Andreopoulos W."/>
            <person name="Pangilinan J."/>
            <person name="LaButti K."/>
            <person name="Riley R."/>
            <person name="Lipzen A."/>
            <person name="Clum A."/>
            <person name="Drula E."/>
            <person name="Henrissat B."/>
            <person name="Kohler A."/>
            <person name="Grigoriev I.V."/>
            <person name="Martin F.M."/>
            <person name="Hacquard S."/>
        </authorList>
    </citation>
    <scope>NUCLEOTIDE SEQUENCE [LARGE SCALE GENOMIC DNA]</scope>
    <source>
        <strain evidence="3 4">MPI-CAGE-CH-0241</strain>
    </source>
</reference>
<proteinExistence type="predicted"/>
<feature type="domain" description="DH" evidence="2">
    <location>
        <begin position="247"/>
        <end position="492"/>
    </location>
</feature>
<evidence type="ECO:0000313" key="4">
    <source>
        <dbReference type="Proteomes" id="UP000777438"/>
    </source>
</evidence>
<dbReference type="SMART" id="SM00325">
    <property type="entry name" value="RhoGEF"/>
    <property type="match status" value="1"/>
</dbReference>
<dbReference type="GO" id="GO:0005085">
    <property type="term" value="F:guanyl-nucleotide exchange factor activity"/>
    <property type="evidence" value="ECO:0007669"/>
    <property type="project" value="InterPro"/>
</dbReference>
<dbReference type="GO" id="GO:0005737">
    <property type="term" value="C:cytoplasm"/>
    <property type="evidence" value="ECO:0007669"/>
    <property type="project" value="TreeGrafter"/>
</dbReference>
<dbReference type="EMBL" id="JAGPYM010000002">
    <property type="protein sequence ID" value="KAH6899016.1"/>
    <property type="molecule type" value="Genomic_DNA"/>
</dbReference>
<dbReference type="SUPFAM" id="SSF48065">
    <property type="entry name" value="DBL homology domain (DH-domain)"/>
    <property type="match status" value="1"/>
</dbReference>
<dbReference type="Proteomes" id="UP000777438">
    <property type="component" value="Unassembled WGS sequence"/>
</dbReference>
<dbReference type="InterPro" id="IPR000219">
    <property type="entry name" value="DH_dom"/>
</dbReference>
<dbReference type="PROSITE" id="PS50010">
    <property type="entry name" value="DH_2"/>
    <property type="match status" value="1"/>
</dbReference>
<dbReference type="PANTHER" id="PTHR45818:SF3">
    <property type="entry name" value="PROTEIN VAV"/>
    <property type="match status" value="1"/>
</dbReference>
<dbReference type="PANTHER" id="PTHR45818">
    <property type="entry name" value="PROTEIN VAV"/>
    <property type="match status" value="1"/>
</dbReference>
<sequence>MALANLPPLSSCTHTTSIHSLRAPSWFVPGAQKRPRETGFLENPDTSHPADLVSELDNLHIEDIEALAALDSIGTNGLFSEKIPDTVDSIVPLPQLSPIDSLNQHRPDVLNSRISQKKGPFQKWMRTLHRRASHRPAALDPTGESQQWQHVVADSTDRGGLRRRLSHQKSSSGSSFGFVAAIQSASVSLASASAVTRSRRNNARSHCQSRTDRSSRASLPAPRFSEDSMLIERPAPLDAAATQRALQRRQILEELVGTEESYIRDVRFLMNVYVTILASLPTLPMRMRSSINRNLTEIVELHQGILKDLHRIIPRSDQLDHSLLAEKPTMHANGHRRWWSLDAAPGLQKGIAWLNDIPGMISDPQIAAEVAKCFSKKMNRFFIYKEYGAKYEMMIKDVASVNETMPEWETYQKGLEALALTLGSAKSNEDKTKKSLTIGDLLVKPIQRVCKYPLLFAELLKCTPVCDCPNSHMEVETALMRLREATAEINRATNDDSMKETLERTWLLQDRLVFPERKLDAASKNQIRSFGHVEVCGTLHVCWQTKDTVQGQYMICLLYRDMLCLASAGKVDQIYTIQACITLNAAKVEEVDNGRGLQCHTVPFSWKLVFESDHQLYELIMSACSSKEELEWRARLYRPPVQVQDTQDAGVYNSLYLNVKSLGTIFGKPGTIARRLSIHRATTVGPKSSMAQVILKNTSAASNRALSPNYINRSQSLLTTNTRVPVLAPSRNERIRLETLLVHIWSRDILPYPGMSPKPRNEHIVRASASTMMRKLSVAGIAGSFSKKAGINSPSIETAEPFGAVTRGDSISSESIPSCGSSIHSGNGRLAKRPRNQGVREKGGDTTPGNSQALELTKLVIDVKQIADEKIGTTVVSPSGTGSRQPSISLSSVKSEACSLGKENTCPPMSDETKKQGRRWGRAGGLRNDGTGQGLRSLFQ</sequence>
<feature type="region of interest" description="Disordered" evidence="1">
    <location>
        <begin position="133"/>
        <end position="173"/>
    </location>
</feature>
<comment type="caution">
    <text evidence="3">The sequence shown here is derived from an EMBL/GenBank/DDBJ whole genome shotgun (WGS) entry which is preliminary data.</text>
</comment>
<feature type="compositionally biased region" description="Low complexity" evidence="1">
    <location>
        <begin position="808"/>
        <end position="826"/>
    </location>
</feature>
<evidence type="ECO:0000259" key="2">
    <source>
        <dbReference type="PROSITE" id="PS50010"/>
    </source>
</evidence>
<protein>
    <submittedName>
        <fullName evidence="3">RhoGEF domain-containing protein</fullName>
    </submittedName>
</protein>
<dbReference type="Gene3D" id="1.20.900.10">
    <property type="entry name" value="Dbl homology (DH) domain"/>
    <property type="match status" value="1"/>
</dbReference>